<dbReference type="Pfam" id="PF14226">
    <property type="entry name" value="DIOX_N"/>
    <property type="match status" value="1"/>
</dbReference>
<evidence type="ECO:0000256" key="2">
    <source>
        <dbReference type="ARBA" id="ARBA00023004"/>
    </source>
</evidence>
<protein>
    <recommendedName>
        <fullName evidence="4">Fe2OG dioxygenase domain-containing protein</fullName>
    </recommendedName>
</protein>
<dbReference type="PROSITE" id="PS51471">
    <property type="entry name" value="FE2OG_OXY"/>
    <property type="match status" value="1"/>
</dbReference>
<keyword evidence="3" id="KW-0560">Oxidoreductase</keyword>
<name>A0A8J4RLC9_9ROSI</name>
<evidence type="ECO:0000259" key="4">
    <source>
        <dbReference type="PROSITE" id="PS51471"/>
    </source>
</evidence>
<reference evidence="5" key="1">
    <citation type="submission" date="2020-03" db="EMBL/GenBank/DDBJ databases">
        <title>Castanea mollissima Vanexum genome sequencing.</title>
        <authorList>
            <person name="Staton M."/>
        </authorList>
    </citation>
    <scope>NUCLEOTIDE SEQUENCE</scope>
    <source>
        <tissue evidence="5">Leaf</tissue>
    </source>
</reference>
<comment type="caution">
    <text evidence="5">The sequence shown here is derived from an EMBL/GenBank/DDBJ whole genome shotgun (WGS) entry which is preliminary data.</text>
</comment>
<comment type="similarity">
    <text evidence="3">Belongs to the iron/ascorbate-dependent oxidoreductase family.</text>
</comment>
<dbReference type="GO" id="GO:0016491">
    <property type="term" value="F:oxidoreductase activity"/>
    <property type="evidence" value="ECO:0007669"/>
    <property type="project" value="UniProtKB-KW"/>
</dbReference>
<dbReference type="PRINTS" id="PR00682">
    <property type="entry name" value="IPNSYNTHASE"/>
</dbReference>
<dbReference type="InterPro" id="IPR044861">
    <property type="entry name" value="IPNS-like_FE2OG_OXY"/>
</dbReference>
<keyword evidence="2 3" id="KW-0408">Iron</keyword>
<dbReference type="AlphaFoldDB" id="A0A8J4RLC9"/>
<evidence type="ECO:0000313" key="6">
    <source>
        <dbReference type="Proteomes" id="UP000737018"/>
    </source>
</evidence>
<dbReference type="Pfam" id="PF03171">
    <property type="entry name" value="2OG-FeII_Oxy"/>
    <property type="match status" value="1"/>
</dbReference>
<proteinExistence type="inferred from homology"/>
<evidence type="ECO:0000256" key="1">
    <source>
        <dbReference type="ARBA" id="ARBA00022723"/>
    </source>
</evidence>
<dbReference type="InterPro" id="IPR050231">
    <property type="entry name" value="Iron_ascorbate_oxido_reductase"/>
</dbReference>
<dbReference type="PANTHER" id="PTHR47990">
    <property type="entry name" value="2-OXOGLUTARATE (2OG) AND FE(II)-DEPENDENT OXYGENASE SUPERFAMILY PROTEIN-RELATED"/>
    <property type="match status" value="1"/>
</dbReference>
<keyword evidence="6" id="KW-1185">Reference proteome</keyword>
<feature type="domain" description="Fe2OG dioxygenase" evidence="4">
    <location>
        <begin position="196"/>
        <end position="298"/>
    </location>
</feature>
<dbReference type="SUPFAM" id="SSF51197">
    <property type="entry name" value="Clavaminate synthase-like"/>
    <property type="match status" value="1"/>
</dbReference>
<accession>A0A8J4RLC9</accession>
<dbReference type="GO" id="GO:0046872">
    <property type="term" value="F:metal ion binding"/>
    <property type="evidence" value="ECO:0007669"/>
    <property type="project" value="UniProtKB-KW"/>
</dbReference>
<evidence type="ECO:0000256" key="3">
    <source>
        <dbReference type="RuleBase" id="RU003682"/>
    </source>
</evidence>
<organism evidence="5 6">
    <name type="scientific">Castanea mollissima</name>
    <name type="common">Chinese chestnut</name>
    <dbReference type="NCBI Taxonomy" id="60419"/>
    <lineage>
        <taxon>Eukaryota</taxon>
        <taxon>Viridiplantae</taxon>
        <taxon>Streptophyta</taxon>
        <taxon>Embryophyta</taxon>
        <taxon>Tracheophyta</taxon>
        <taxon>Spermatophyta</taxon>
        <taxon>Magnoliopsida</taxon>
        <taxon>eudicotyledons</taxon>
        <taxon>Gunneridae</taxon>
        <taxon>Pentapetalae</taxon>
        <taxon>rosids</taxon>
        <taxon>fabids</taxon>
        <taxon>Fagales</taxon>
        <taxon>Fagaceae</taxon>
        <taxon>Castanea</taxon>
    </lineage>
</organism>
<dbReference type="InterPro" id="IPR027443">
    <property type="entry name" value="IPNS-like_sf"/>
</dbReference>
<dbReference type="InterPro" id="IPR026992">
    <property type="entry name" value="DIOX_N"/>
</dbReference>
<evidence type="ECO:0000313" key="5">
    <source>
        <dbReference type="EMBL" id="KAF3968390.1"/>
    </source>
</evidence>
<dbReference type="EMBL" id="JRKL02000776">
    <property type="protein sequence ID" value="KAF3968390.1"/>
    <property type="molecule type" value="Genomic_DNA"/>
</dbReference>
<sequence>MNLESYPPLFSELSKSSNQQEYLSSDHHQKVDPIDSIIIKPVTQDSDPIPVIDLQSLSLDELGEACKDWGLFRLVNHGVPPSLLSQLQDHAKTLYSLSFQSKQALFTTPTSYFWGTPALTPSGAPLSRGPQKINWVEGFNIPISQLSQLQTQHPVLASFRLLLEDYGKHLARLAKTIFEAMAMKLKLDEEQSKSNLSESTGNIRVYRYPSCSIPDTAWGIDVHTDSSVLSILYECEVGGLEVLRDDEWFQVKPICNTLIVNLGDMMQAISNDNYKSVKHRVKLNKHKERISICYFVFPDEDSVIQSSKYKPFTYNDFRAQVQEDIKTHGFKLGLESFKLTEAL</sequence>
<dbReference type="Proteomes" id="UP000737018">
    <property type="component" value="Unassembled WGS sequence"/>
</dbReference>
<dbReference type="OrthoDB" id="288590at2759"/>
<dbReference type="InterPro" id="IPR005123">
    <property type="entry name" value="Oxoglu/Fe-dep_dioxygenase_dom"/>
</dbReference>
<keyword evidence="1 3" id="KW-0479">Metal-binding</keyword>
<gene>
    <name evidence="5" type="ORF">CMV_007709</name>
</gene>
<dbReference type="Gene3D" id="2.60.120.330">
    <property type="entry name" value="B-lactam Antibiotic, Isopenicillin N Synthase, Chain"/>
    <property type="match status" value="1"/>
</dbReference>